<dbReference type="PANTHER" id="PTHR11782">
    <property type="entry name" value="ADENOSINE/GUANOSINE DIPHOSPHATASE"/>
    <property type="match status" value="1"/>
</dbReference>
<sequence>MLSFLIGIIDIGSTGTRFNIFGYSEDKELIKYKHYEVPGGLHKMNRQEIRDSLNKLTIQLPEYVFKIPVGVYCTAGFRHPLNLKKLKFIKALLLRFNIKEAGILSGEYEGYLGYQSLKYILKLSNFNLIDMGGASTQVVTRDNYKSYQIGTTNLEDIKNIKNIKPIDNNLPVYISSGFTRNQKLKIKDINNEYLKIFLDRLGVKRDLIGVKVNWTLGMSLRYINQNI</sequence>
<evidence type="ECO:0000256" key="2">
    <source>
        <dbReference type="ARBA" id="ARBA00022801"/>
    </source>
</evidence>
<dbReference type="GeneID" id="90541089"/>
<dbReference type="InterPro" id="IPR000407">
    <property type="entry name" value="GDA1_CD39_NTPase"/>
</dbReference>
<keyword evidence="4" id="KW-0067">ATP-binding</keyword>
<reference evidence="5" key="1">
    <citation type="journal article" date="2024" name="BMC Genomics">
        <title>Functional annotation of a divergent genome using sequence and structure-based similarity.</title>
        <authorList>
            <person name="Svedberg D."/>
            <person name="Winiger R.R."/>
            <person name="Berg A."/>
            <person name="Sharma H."/>
            <person name="Tellgren-Roth C."/>
            <person name="Debrunner-Vossbrinck B.A."/>
            <person name="Vossbrinck C.R."/>
            <person name="Barandun J."/>
        </authorList>
    </citation>
    <scope>NUCLEOTIDE SEQUENCE</scope>
    <source>
        <strain evidence="5">Illinois isolate</strain>
    </source>
</reference>
<evidence type="ECO:0000256" key="3">
    <source>
        <dbReference type="PIRSR" id="PIRSR600407-1"/>
    </source>
</evidence>
<name>A0AAX4JBN0_9MICR</name>
<dbReference type="GO" id="GO:0005524">
    <property type="term" value="F:ATP binding"/>
    <property type="evidence" value="ECO:0007669"/>
    <property type="project" value="UniProtKB-KW"/>
</dbReference>
<dbReference type="RefSeq" id="XP_065329416.1">
    <property type="nucleotide sequence ID" value="XM_065473344.1"/>
</dbReference>
<evidence type="ECO:0000256" key="1">
    <source>
        <dbReference type="ARBA" id="ARBA00009283"/>
    </source>
</evidence>
<dbReference type="KEGG" id="vnx:VNE69_04099"/>
<organism evidence="5 6">
    <name type="scientific">Vairimorpha necatrix</name>
    <dbReference type="NCBI Taxonomy" id="6039"/>
    <lineage>
        <taxon>Eukaryota</taxon>
        <taxon>Fungi</taxon>
        <taxon>Fungi incertae sedis</taxon>
        <taxon>Microsporidia</taxon>
        <taxon>Nosematidae</taxon>
        <taxon>Vairimorpha</taxon>
    </lineage>
</organism>
<keyword evidence="4" id="KW-0547">Nucleotide-binding</keyword>
<dbReference type="EMBL" id="CP142729">
    <property type="protein sequence ID" value="WUR03271.1"/>
    <property type="molecule type" value="Genomic_DNA"/>
</dbReference>
<keyword evidence="6" id="KW-1185">Reference proteome</keyword>
<feature type="binding site" evidence="4">
    <location>
        <begin position="133"/>
        <end position="137"/>
    </location>
    <ligand>
        <name>ATP</name>
        <dbReference type="ChEBI" id="CHEBI:30616"/>
    </ligand>
</feature>
<accession>A0AAX4JBN0</accession>
<dbReference type="AlphaFoldDB" id="A0AAX4JBN0"/>
<dbReference type="Pfam" id="PF01150">
    <property type="entry name" value="GDA1_CD39"/>
    <property type="match status" value="1"/>
</dbReference>
<protein>
    <submittedName>
        <fullName evidence="5">Ectonucleoside triphosphate diphosphohydrolase</fullName>
    </submittedName>
</protein>
<gene>
    <name evidence="5" type="ORF">VNE69_04099</name>
</gene>
<evidence type="ECO:0000313" key="5">
    <source>
        <dbReference type="EMBL" id="WUR03271.1"/>
    </source>
</evidence>
<feature type="active site" description="Proton acceptor" evidence="3">
    <location>
        <position position="109"/>
    </location>
</feature>
<proteinExistence type="inferred from homology"/>
<dbReference type="Gene3D" id="3.30.420.40">
    <property type="match status" value="1"/>
</dbReference>
<dbReference type="GO" id="GO:0017110">
    <property type="term" value="F:nucleoside diphosphate phosphatase activity"/>
    <property type="evidence" value="ECO:0007669"/>
    <property type="project" value="UniProtKB-ARBA"/>
</dbReference>
<dbReference type="Proteomes" id="UP001334084">
    <property type="component" value="Chromosome 4"/>
</dbReference>
<evidence type="ECO:0000256" key="4">
    <source>
        <dbReference type="PIRSR" id="PIRSR600407-2"/>
    </source>
</evidence>
<evidence type="ECO:0000313" key="6">
    <source>
        <dbReference type="Proteomes" id="UP001334084"/>
    </source>
</evidence>
<keyword evidence="2" id="KW-0378">Hydrolase</keyword>
<comment type="similarity">
    <text evidence="1">Belongs to the GDA1/CD39 NTPase family.</text>
</comment>